<sequence>MKNGIFFATLYVENSLIMKTLKQLIYIIFIGAMLWACSSTPLKNTTNTKEEPVVIANDSLEYEIIIIDPGFTTYLNTIAKPEGFYSQTYLENKNRLYVTTWNYRANNPLQFNSNIYENVIDYSPHIDYGYEVNYKLFNYFEFAQRKYRMNLGIGANRYSR</sequence>
<name>A0A4R6TMI6_9FLAO</name>
<organism evidence="1 2">
    <name type="scientific">Tenacibaculum caenipelagi</name>
    <dbReference type="NCBI Taxonomy" id="1325435"/>
    <lineage>
        <taxon>Bacteria</taxon>
        <taxon>Pseudomonadati</taxon>
        <taxon>Bacteroidota</taxon>
        <taxon>Flavobacteriia</taxon>
        <taxon>Flavobacteriales</taxon>
        <taxon>Flavobacteriaceae</taxon>
        <taxon>Tenacibaculum</taxon>
    </lineage>
</organism>
<comment type="caution">
    <text evidence="1">The sequence shown here is derived from an EMBL/GenBank/DDBJ whole genome shotgun (WGS) entry which is preliminary data.</text>
</comment>
<dbReference type="Pfam" id="PF19643">
    <property type="entry name" value="DUF6146"/>
    <property type="match status" value="1"/>
</dbReference>
<dbReference type="InterPro" id="IPR046144">
    <property type="entry name" value="DUF6146"/>
</dbReference>
<reference evidence="1 2" key="1">
    <citation type="submission" date="2019-03" db="EMBL/GenBank/DDBJ databases">
        <title>Genomic Encyclopedia of Type Strains, Phase III (KMG-III): the genomes of soil and plant-associated and newly described type strains.</title>
        <authorList>
            <person name="Whitman W."/>
        </authorList>
    </citation>
    <scope>NUCLEOTIDE SEQUENCE [LARGE SCALE GENOMIC DNA]</scope>
    <source>
        <strain evidence="1 2">CECT 8283</strain>
    </source>
</reference>
<dbReference type="EMBL" id="SNYH01000001">
    <property type="protein sequence ID" value="TDQ30280.1"/>
    <property type="molecule type" value="Genomic_DNA"/>
</dbReference>
<dbReference type="AlphaFoldDB" id="A0A4R6TMI6"/>
<keyword evidence="2" id="KW-1185">Reference proteome</keyword>
<accession>A0A4R6TMI6</accession>
<protein>
    <submittedName>
        <fullName evidence="1">Uncharacterized protein</fullName>
    </submittedName>
</protein>
<proteinExistence type="predicted"/>
<dbReference type="Proteomes" id="UP000295390">
    <property type="component" value="Unassembled WGS sequence"/>
</dbReference>
<evidence type="ECO:0000313" key="2">
    <source>
        <dbReference type="Proteomes" id="UP000295390"/>
    </source>
</evidence>
<gene>
    <name evidence="1" type="ORF">DFQ07_0620</name>
</gene>
<evidence type="ECO:0000313" key="1">
    <source>
        <dbReference type="EMBL" id="TDQ30280.1"/>
    </source>
</evidence>